<comment type="caution">
    <text evidence="2">The sequence shown here is derived from an EMBL/GenBank/DDBJ whole genome shotgun (WGS) entry which is preliminary data.</text>
</comment>
<evidence type="ECO:0000259" key="1">
    <source>
        <dbReference type="Pfam" id="PF21247"/>
    </source>
</evidence>
<protein>
    <submittedName>
        <fullName evidence="2">DNA-binding protein</fullName>
    </submittedName>
</protein>
<keyword evidence="3" id="KW-1185">Reference proteome</keyword>
<dbReference type="Proteomes" id="UP000553756">
    <property type="component" value="Unassembled WGS sequence"/>
</dbReference>
<name>A0ABX1T0H8_9BIFI</name>
<dbReference type="EMBL" id="JAAIIJ010000021">
    <property type="protein sequence ID" value="NMN02486.1"/>
    <property type="molecule type" value="Genomic_DNA"/>
</dbReference>
<gene>
    <name evidence="2" type="ORF">G1C94_1108</name>
</gene>
<reference evidence="2 3" key="1">
    <citation type="submission" date="2020-02" db="EMBL/GenBank/DDBJ databases">
        <title>Characterization of phylogenetic diversity of novel bifidobacterial species isolated in Czech ZOOs.</title>
        <authorList>
            <person name="Lugli G.A."/>
            <person name="Vera N.B."/>
            <person name="Ventura M."/>
        </authorList>
    </citation>
    <scope>NUCLEOTIDE SEQUENCE [LARGE SCALE GENOMIC DNA]</scope>
    <source>
        <strain evidence="2 3">DSM 109963</strain>
    </source>
</reference>
<evidence type="ECO:0000313" key="3">
    <source>
        <dbReference type="Proteomes" id="UP000553756"/>
    </source>
</evidence>
<accession>A0ABX1T0H8</accession>
<keyword evidence="2" id="KW-0238">DNA-binding</keyword>
<proteinExistence type="predicted"/>
<dbReference type="InterPro" id="IPR049514">
    <property type="entry name" value="Fic-like_C"/>
</dbReference>
<sequence>MYYERTKKYYEHAKKYHERTKKYYEHTKKYYDRLVRFCQRARSAREIADRFGYNVTYMRRVYIRPLLEEKRLFLTMPDKPRSKQQRYVSGSRVDF</sequence>
<dbReference type="Pfam" id="PF21247">
    <property type="entry name" value="Fic-like_C"/>
    <property type="match status" value="1"/>
</dbReference>
<organism evidence="2 3">
    <name type="scientific">Bifidobacterium panos</name>
    <dbReference type="NCBI Taxonomy" id="2675321"/>
    <lineage>
        <taxon>Bacteria</taxon>
        <taxon>Bacillati</taxon>
        <taxon>Actinomycetota</taxon>
        <taxon>Actinomycetes</taxon>
        <taxon>Bifidobacteriales</taxon>
        <taxon>Bifidobacteriaceae</taxon>
        <taxon>Bifidobacterium</taxon>
    </lineage>
</organism>
<dbReference type="GO" id="GO:0003677">
    <property type="term" value="F:DNA binding"/>
    <property type="evidence" value="ECO:0007669"/>
    <property type="project" value="UniProtKB-KW"/>
</dbReference>
<evidence type="ECO:0000313" key="2">
    <source>
        <dbReference type="EMBL" id="NMN02486.1"/>
    </source>
</evidence>
<feature type="domain" description="Filamentation induced by cAMP protein Fic-like C-terminal" evidence="1">
    <location>
        <begin position="40"/>
        <end position="87"/>
    </location>
</feature>